<accession>A0A5B7FRA9</accession>
<dbReference type="AlphaFoldDB" id="A0A5B7FRA9"/>
<evidence type="ECO:0000313" key="2">
    <source>
        <dbReference type="Proteomes" id="UP000324222"/>
    </source>
</evidence>
<gene>
    <name evidence="1" type="ORF">E2C01_043830</name>
</gene>
<organism evidence="1 2">
    <name type="scientific">Portunus trituberculatus</name>
    <name type="common">Swimming crab</name>
    <name type="synonym">Neptunus trituberculatus</name>
    <dbReference type="NCBI Taxonomy" id="210409"/>
    <lineage>
        <taxon>Eukaryota</taxon>
        <taxon>Metazoa</taxon>
        <taxon>Ecdysozoa</taxon>
        <taxon>Arthropoda</taxon>
        <taxon>Crustacea</taxon>
        <taxon>Multicrustacea</taxon>
        <taxon>Malacostraca</taxon>
        <taxon>Eumalacostraca</taxon>
        <taxon>Eucarida</taxon>
        <taxon>Decapoda</taxon>
        <taxon>Pleocyemata</taxon>
        <taxon>Brachyura</taxon>
        <taxon>Eubrachyura</taxon>
        <taxon>Portunoidea</taxon>
        <taxon>Portunidae</taxon>
        <taxon>Portuninae</taxon>
        <taxon>Portunus</taxon>
    </lineage>
</organism>
<dbReference type="EMBL" id="VSRR010009229">
    <property type="protein sequence ID" value="MPC50011.1"/>
    <property type="molecule type" value="Genomic_DNA"/>
</dbReference>
<keyword evidence="2" id="KW-1185">Reference proteome</keyword>
<protein>
    <submittedName>
        <fullName evidence="1">Uncharacterized protein</fullName>
    </submittedName>
</protein>
<dbReference type="Proteomes" id="UP000324222">
    <property type="component" value="Unassembled WGS sequence"/>
</dbReference>
<name>A0A5B7FRA9_PORTR</name>
<evidence type="ECO:0000313" key="1">
    <source>
        <dbReference type="EMBL" id="MPC50011.1"/>
    </source>
</evidence>
<proteinExistence type="predicted"/>
<reference evidence="1 2" key="1">
    <citation type="submission" date="2019-05" db="EMBL/GenBank/DDBJ databases">
        <title>Another draft genome of Portunus trituberculatus and its Hox gene families provides insights of decapod evolution.</title>
        <authorList>
            <person name="Jeong J.-H."/>
            <person name="Song I."/>
            <person name="Kim S."/>
            <person name="Choi T."/>
            <person name="Kim D."/>
            <person name="Ryu S."/>
            <person name="Kim W."/>
        </authorList>
    </citation>
    <scope>NUCLEOTIDE SEQUENCE [LARGE SCALE GENOMIC DNA]</scope>
    <source>
        <tissue evidence="1">Muscle</tissue>
    </source>
</reference>
<comment type="caution">
    <text evidence="1">The sequence shown here is derived from an EMBL/GenBank/DDBJ whole genome shotgun (WGS) entry which is preliminary data.</text>
</comment>
<sequence length="80" mass="8596">MGGVNESRGWEAWMEGVHGRRTWKTCMGDVNGRRVWKASMGGVWTLGSAVYQSVKLASPDPVRAAAPSGLMSQHVPLVGV</sequence>